<name>A0ABR1JAF9_9AGAR</name>
<dbReference type="Proteomes" id="UP001498398">
    <property type="component" value="Unassembled WGS sequence"/>
</dbReference>
<organism evidence="1 2">
    <name type="scientific">Marasmiellus scandens</name>
    <dbReference type="NCBI Taxonomy" id="2682957"/>
    <lineage>
        <taxon>Eukaryota</taxon>
        <taxon>Fungi</taxon>
        <taxon>Dikarya</taxon>
        <taxon>Basidiomycota</taxon>
        <taxon>Agaricomycotina</taxon>
        <taxon>Agaricomycetes</taxon>
        <taxon>Agaricomycetidae</taxon>
        <taxon>Agaricales</taxon>
        <taxon>Marasmiineae</taxon>
        <taxon>Omphalotaceae</taxon>
        <taxon>Marasmiellus</taxon>
    </lineage>
</organism>
<proteinExistence type="predicted"/>
<evidence type="ECO:0000313" key="1">
    <source>
        <dbReference type="EMBL" id="KAK7451223.1"/>
    </source>
</evidence>
<dbReference type="SUPFAM" id="SSF52540">
    <property type="entry name" value="P-loop containing nucleoside triphosphate hydrolases"/>
    <property type="match status" value="1"/>
</dbReference>
<dbReference type="PANTHER" id="PTHR33266">
    <property type="entry name" value="CHROMOSOME 15, WHOLE GENOME SHOTGUN SEQUENCE"/>
    <property type="match status" value="1"/>
</dbReference>
<dbReference type="InterPro" id="IPR027417">
    <property type="entry name" value="P-loop_NTPase"/>
</dbReference>
<evidence type="ECO:0000313" key="2">
    <source>
        <dbReference type="Proteomes" id="UP001498398"/>
    </source>
</evidence>
<keyword evidence="2" id="KW-1185">Reference proteome</keyword>
<dbReference type="PANTHER" id="PTHR33266:SF1">
    <property type="entry name" value="F-BOX DOMAIN-CONTAINING PROTEIN"/>
    <property type="match status" value="1"/>
</dbReference>
<protein>
    <recommendedName>
        <fullName evidence="3">AAA+ ATPase domain-containing protein</fullName>
    </recommendedName>
</protein>
<sequence>MGFYARFISIWNSSGTGKTKTVLELRNFQVPVVYINLRPRNDENNYPPRDNDIAELFDPDPYYSADDYYHACLKIFCALFERLLLDFDKPDQNIDNMIKSWNSTYTNDVSKQNMKRTAFFLEVKWLFNQMREDTLDSRARLQAVYKRLRTCLKSRKNFLVLALDEIHNIPDNLSARCYSPFRTLRQAFADFTEHSAEPAAWLIFLSTNPPVSHFAAPARIYSAQRAVIQGHRLFTPFSSLGWDFFAKEADVSSVGAFNNAISFGRPLWTSVSGFYSKPDDMTRFALSKLCHSRPGSELGKDALIALLSQRFVLDFVESHEDIEAVLNTAVANHMRFILSASQHYTNLYTSYPSEPVLSHAVAELMYLNPVNLIEALKSQFTSGLIRHQEKKFCYSKYLPRYHSLVTHCLTLEEL</sequence>
<reference evidence="1 2" key="1">
    <citation type="submission" date="2024-01" db="EMBL/GenBank/DDBJ databases">
        <title>A draft genome for the cacao thread blight pathogen Marasmiellus scandens.</title>
        <authorList>
            <person name="Baruah I.K."/>
            <person name="Leung J."/>
            <person name="Bukari Y."/>
            <person name="Amoako-Attah I."/>
            <person name="Meinhardt L.W."/>
            <person name="Bailey B.A."/>
            <person name="Cohen S.P."/>
        </authorList>
    </citation>
    <scope>NUCLEOTIDE SEQUENCE [LARGE SCALE GENOMIC DNA]</scope>
    <source>
        <strain evidence="1 2">GH-19</strain>
    </source>
</reference>
<accession>A0ABR1JAF9</accession>
<dbReference type="EMBL" id="JBANRG010000031">
    <property type="protein sequence ID" value="KAK7451223.1"/>
    <property type="molecule type" value="Genomic_DNA"/>
</dbReference>
<comment type="caution">
    <text evidence="1">The sequence shown here is derived from an EMBL/GenBank/DDBJ whole genome shotgun (WGS) entry which is preliminary data.</text>
</comment>
<evidence type="ECO:0008006" key="3">
    <source>
        <dbReference type="Google" id="ProtNLM"/>
    </source>
</evidence>
<gene>
    <name evidence="1" type="ORF">VKT23_012561</name>
</gene>